<organism evidence="1 2">
    <name type="scientific">Allacma fusca</name>
    <dbReference type="NCBI Taxonomy" id="39272"/>
    <lineage>
        <taxon>Eukaryota</taxon>
        <taxon>Metazoa</taxon>
        <taxon>Ecdysozoa</taxon>
        <taxon>Arthropoda</taxon>
        <taxon>Hexapoda</taxon>
        <taxon>Collembola</taxon>
        <taxon>Symphypleona</taxon>
        <taxon>Sminthuridae</taxon>
        <taxon>Allacma</taxon>
    </lineage>
</organism>
<evidence type="ECO:0000313" key="2">
    <source>
        <dbReference type="Proteomes" id="UP000708208"/>
    </source>
</evidence>
<proteinExistence type="predicted"/>
<sequence length="53" mass="6343">VRNNVTLDGQIPVKFTHLDYHRDLGTNLKQLVGIIFNIYKEFFLTFNWMSTQR</sequence>
<keyword evidence="2" id="KW-1185">Reference proteome</keyword>
<comment type="caution">
    <text evidence="1">The sequence shown here is derived from an EMBL/GenBank/DDBJ whole genome shotgun (WGS) entry which is preliminary data.</text>
</comment>
<accession>A0A8J2LGH7</accession>
<name>A0A8J2LGH7_9HEXA</name>
<protein>
    <submittedName>
        <fullName evidence="1">Uncharacterized protein</fullName>
    </submittedName>
</protein>
<dbReference type="Proteomes" id="UP000708208">
    <property type="component" value="Unassembled WGS sequence"/>
</dbReference>
<dbReference type="AlphaFoldDB" id="A0A8J2LGH7"/>
<reference evidence="1" key="1">
    <citation type="submission" date="2021-06" db="EMBL/GenBank/DDBJ databases">
        <authorList>
            <person name="Hodson N. C."/>
            <person name="Mongue J. A."/>
            <person name="Jaron S. K."/>
        </authorList>
    </citation>
    <scope>NUCLEOTIDE SEQUENCE</scope>
</reference>
<evidence type="ECO:0000313" key="1">
    <source>
        <dbReference type="EMBL" id="CAG7834993.1"/>
    </source>
</evidence>
<gene>
    <name evidence="1" type="ORF">AFUS01_LOCUS44426</name>
</gene>
<dbReference type="EMBL" id="CAJVCH010570463">
    <property type="protein sequence ID" value="CAG7834993.1"/>
    <property type="molecule type" value="Genomic_DNA"/>
</dbReference>
<feature type="non-terminal residue" evidence="1">
    <location>
        <position position="1"/>
    </location>
</feature>